<evidence type="ECO:0000256" key="5">
    <source>
        <dbReference type="ARBA" id="ARBA00022729"/>
    </source>
</evidence>
<evidence type="ECO:0000256" key="1">
    <source>
        <dbReference type="ARBA" id="ARBA00004613"/>
    </source>
</evidence>
<dbReference type="AlphaFoldDB" id="A0A9J5YTZ7"/>
<sequence length="106" mass="12455">MSPTYFLMFIIDCFLRGKDVFQSKLIPGSDLNYIDIPIIPKEDNKLTCDIDLIVLSKKHAHFELFNFDRDKDNCDPIGHFCIWQILDEGTCMRSETSCKLFFPWNK</sequence>
<reference evidence="6 7" key="1">
    <citation type="submission" date="2020-09" db="EMBL/GenBank/DDBJ databases">
        <title>De no assembly of potato wild relative species, Solanum commersonii.</title>
        <authorList>
            <person name="Cho K."/>
        </authorList>
    </citation>
    <scope>NUCLEOTIDE SEQUENCE [LARGE SCALE GENOMIC DNA]</scope>
    <source>
        <strain evidence="6">LZ3.2</strain>
        <tissue evidence="6">Leaf</tissue>
    </source>
</reference>
<keyword evidence="5" id="KW-0732">Signal</keyword>
<keyword evidence="4" id="KW-0964">Secreted</keyword>
<dbReference type="EMBL" id="JACXVP010000006">
    <property type="protein sequence ID" value="KAG5602374.1"/>
    <property type="molecule type" value="Genomic_DNA"/>
</dbReference>
<dbReference type="InterPro" id="IPR010264">
    <property type="entry name" value="Self-incomp_S1"/>
</dbReference>
<name>A0A9J5YTZ7_SOLCO</name>
<proteinExistence type="inferred from homology"/>
<evidence type="ECO:0000313" key="7">
    <source>
        <dbReference type="Proteomes" id="UP000824120"/>
    </source>
</evidence>
<dbReference type="Pfam" id="PF05938">
    <property type="entry name" value="Self-incomp_S1"/>
    <property type="match status" value="1"/>
</dbReference>
<keyword evidence="7" id="KW-1185">Reference proteome</keyword>
<dbReference type="GO" id="GO:0005576">
    <property type="term" value="C:extracellular region"/>
    <property type="evidence" value="ECO:0007669"/>
    <property type="project" value="UniProtKB-SubCell"/>
</dbReference>
<keyword evidence="3" id="KW-0713">Self-incompatibility</keyword>
<evidence type="ECO:0000256" key="2">
    <source>
        <dbReference type="ARBA" id="ARBA00005581"/>
    </source>
</evidence>
<protein>
    <submittedName>
        <fullName evidence="6">Uncharacterized protein</fullName>
    </submittedName>
</protein>
<comment type="similarity">
    <text evidence="2">Belongs to the plant self-incompatibility (S1) protein family.</text>
</comment>
<gene>
    <name evidence="6" type="ORF">H5410_033744</name>
</gene>
<accession>A0A9J5YTZ7</accession>
<comment type="caution">
    <text evidence="6">The sequence shown here is derived from an EMBL/GenBank/DDBJ whole genome shotgun (WGS) entry which is preliminary data.</text>
</comment>
<evidence type="ECO:0000256" key="3">
    <source>
        <dbReference type="ARBA" id="ARBA00022471"/>
    </source>
</evidence>
<comment type="subcellular location">
    <subcellularLocation>
        <location evidence="1">Secreted</location>
    </subcellularLocation>
</comment>
<organism evidence="6 7">
    <name type="scientific">Solanum commersonii</name>
    <name type="common">Commerson's wild potato</name>
    <name type="synonym">Commerson's nightshade</name>
    <dbReference type="NCBI Taxonomy" id="4109"/>
    <lineage>
        <taxon>Eukaryota</taxon>
        <taxon>Viridiplantae</taxon>
        <taxon>Streptophyta</taxon>
        <taxon>Embryophyta</taxon>
        <taxon>Tracheophyta</taxon>
        <taxon>Spermatophyta</taxon>
        <taxon>Magnoliopsida</taxon>
        <taxon>eudicotyledons</taxon>
        <taxon>Gunneridae</taxon>
        <taxon>Pentapetalae</taxon>
        <taxon>asterids</taxon>
        <taxon>lamiids</taxon>
        <taxon>Solanales</taxon>
        <taxon>Solanaceae</taxon>
        <taxon>Solanoideae</taxon>
        <taxon>Solaneae</taxon>
        <taxon>Solanum</taxon>
    </lineage>
</organism>
<evidence type="ECO:0000313" key="6">
    <source>
        <dbReference type="EMBL" id="KAG5602374.1"/>
    </source>
</evidence>
<dbReference type="GO" id="GO:0060320">
    <property type="term" value="P:rejection of self pollen"/>
    <property type="evidence" value="ECO:0007669"/>
    <property type="project" value="UniProtKB-KW"/>
</dbReference>
<dbReference type="Proteomes" id="UP000824120">
    <property type="component" value="Chromosome 6"/>
</dbReference>
<evidence type="ECO:0000256" key="4">
    <source>
        <dbReference type="ARBA" id="ARBA00022525"/>
    </source>
</evidence>